<dbReference type="InterPro" id="IPR013762">
    <property type="entry name" value="Integrase-like_cat_sf"/>
</dbReference>
<comment type="subcellular location">
    <subcellularLocation>
        <location evidence="1">Cytoplasm</location>
    </subcellularLocation>
</comment>
<protein>
    <submittedName>
        <fullName evidence="5">Site-specific recombinase, phage integrase family</fullName>
    </submittedName>
</protein>
<gene>
    <name evidence="5" type="ORF">HMPREF3222_00771</name>
</gene>
<evidence type="ECO:0000313" key="5">
    <source>
        <dbReference type="EMBL" id="KXA13771.1"/>
    </source>
</evidence>
<accession>A0A133NBV4</accession>
<sequence length="472" mass="55301">MNLNQSIKEVKGYSCSGYEIYINNDKVQDIFIKGFVKKYNDKTYFLILNTQGKLIEDAFNYINGNEYNALGESSIKMRELAYTSLKILYSFMEINHIYDIKEISSIQFSQLSRFLSGGNTEGNYIDFKLTSIRRNNTVNKYLSIYRNFFEYLELDNSYFKGKITTVSYKSNDAGFFSHAIKKSYEKYGNNKKVEKHKTVPKYIRFNEYKLIIALFKEEQNMALEQSDDKAYVASLREELIVHLMYIYGMRIGEVLGLTLEDISKNDNDDFAIITLRNRHTDKHYQRAKGCMSIISKNDYQTPSYNENALGKAFGCETIYIFEETYELIQNYLKKSRSISYLTPKCKKNLQSKNIAAKVTKSNIKVNRYIFISSYGTPIDKKVHDNYLKNKIFSKLDIPIDKFNRKNNLNHRFRHGFAMYKKDHEKYDIFQLKDALRHTSTSSCLIYLNPTEEEMAKRAKQGNKFLNESGVKL</sequence>
<dbReference type="InterPro" id="IPR011010">
    <property type="entry name" value="DNA_brk_join_enz"/>
</dbReference>
<evidence type="ECO:0000259" key="4">
    <source>
        <dbReference type="PROSITE" id="PS51898"/>
    </source>
</evidence>
<keyword evidence="2" id="KW-0229">DNA integration</keyword>
<dbReference type="GO" id="GO:0006310">
    <property type="term" value="P:DNA recombination"/>
    <property type="evidence" value="ECO:0007669"/>
    <property type="project" value="UniProtKB-KW"/>
</dbReference>
<dbReference type="RefSeq" id="WP_060794846.1">
    <property type="nucleotide sequence ID" value="NZ_CP148668.1"/>
</dbReference>
<comment type="caution">
    <text evidence="5">The sequence shown here is derived from an EMBL/GenBank/DDBJ whole genome shotgun (WGS) entry which is preliminary data.</text>
</comment>
<dbReference type="AlphaFoldDB" id="A0A133NBV4"/>
<dbReference type="PANTHER" id="PTHR30349:SF77">
    <property type="entry name" value="TYROSINE RECOMBINASE XERC"/>
    <property type="match status" value="1"/>
</dbReference>
<proteinExistence type="predicted"/>
<keyword evidence="3" id="KW-0233">DNA recombination</keyword>
<organism evidence="5 6">
    <name type="scientific">Clostridium perfringens</name>
    <dbReference type="NCBI Taxonomy" id="1502"/>
    <lineage>
        <taxon>Bacteria</taxon>
        <taxon>Bacillati</taxon>
        <taxon>Bacillota</taxon>
        <taxon>Clostridia</taxon>
        <taxon>Eubacteriales</taxon>
        <taxon>Clostridiaceae</taxon>
        <taxon>Clostridium</taxon>
    </lineage>
</organism>
<evidence type="ECO:0000256" key="2">
    <source>
        <dbReference type="ARBA" id="ARBA00022908"/>
    </source>
</evidence>
<evidence type="ECO:0000256" key="3">
    <source>
        <dbReference type="ARBA" id="ARBA00023172"/>
    </source>
</evidence>
<dbReference type="PANTHER" id="PTHR30349">
    <property type="entry name" value="PHAGE INTEGRASE-RELATED"/>
    <property type="match status" value="1"/>
</dbReference>
<dbReference type="PROSITE" id="PS51898">
    <property type="entry name" value="TYR_RECOMBINASE"/>
    <property type="match status" value="1"/>
</dbReference>
<dbReference type="GO" id="GO:0003677">
    <property type="term" value="F:DNA binding"/>
    <property type="evidence" value="ECO:0007669"/>
    <property type="project" value="InterPro"/>
</dbReference>
<dbReference type="EMBL" id="LRPU01000026">
    <property type="protein sequence ID" value="KXA13771.1"/>
    <property type="molecule type" value="Genomic_DNA"/>
</dbReference>
<reference evidence="5 6" key="1">
    <citation type="submission" date="2016-01" db="EMBL/GenBank/DDBJ databases">
        <authorList>
            <person name="Oliw E.H."/>
        </authorList>
    </citation>
    <scope>NUCLEOTIDE SEQUENCE [LARGE SCALE GENOMIC DNA]</scope>
    <source>
        <strain evidence="5 6">MJR7757A</strain>
    </source>
</reference>
<dbReference type="Proteomes" id="UP000070646">
    <property type="component" value="Unassembled WGS sequence"/>
</dbReference>
<dbReference type="InterPro" id="IPR050090">
    <property type="entry name" value="Tyrosine_recombinase_XerCD"/>
</dbReference>
<dbReference type="GO" id="GO:0015074">
    <property type="term" value="P:DNA integration"/>
    <property type="evidence" value="ECO:0007669"/>
    <property type="project" value="UniProtKB-KW"/>
</dbReference>
<feature type="domain" description="Tyr recombinase" evidence="4">
    <location>
        <begin position="198"/>
        <end position="459"/>
    </location>
</feature>
<dbReference type="InterPro" id="IPR002104">
    <property type="entry name" value="Integrase_catalytic"/>
</dbReference>
<evidence type="ECO:0000313" key="6">
    <source>
        <dbReference type="Proteomes" id="UP000070646"/>
    </source>
</evidence>
<dbReference type="SUPFAM" id="SSF56349">
    <property type="entry name" value="DNA breaking-rejoining enzymes"/>
    <property type="match status" value="1"/>
</dbReference>
<evidence type="ECO:0000256" key="1">
    <source>
        <dbReference type="ARBA" id="ARBA00004496"/>
    </source>
</evidence>
<dbReference type="PATRIC" id="fig|1502.174.peg.778"/>
<dbReference type="GO" id="GO:0005737">
    <property type="term" value="C:cytoplasm"/>
    <property type="evidence" value="ECO:0007669"/>
    <property type="project" value="UniProtKB-SubCell"/>
</dbReference>
<name>A0A133NBV4_CLOPF</name>
<dbReference type="Gene3D" id="1.10.443.10">
    <property type="entry name" value="Intergrase catalytic core"/>
    <property type="match status" value="1"/>
</dbReference>
<dbReference type="CDD" id="cd00397">
    <property type="entry name" value="DNA_BRE_C"/>
    <property type="match status" value="1"/>
</dbReference>